<name>A0A2T6GTS1_9PSED</name>
<evidence type="ECO:0000313" key="2">
    <source>
        <dbReference type="Proteomes" id="UP000244178"/>
    </source>
</evidence>
<accession>A0A2T6GTS1</accession>
<dbReference type="EMBL" id="PYJM01000001">
    <property type="protein sequence ID" value="PUA47549.1"/>
    <property type="molecule type" value="Genomic_DNA"/>
</dbReference>
<comment type="caution">
    <text evidence="1">The sequence shown here is derived from an EMBL/GenBank/DDBJ whole genome shotgun (WGS) entry which is preliminary data.</text>
</comment>
<protein>
    <submittedName>
        <fullName evidence="1">Uncharacterized protein</fullName>
    </submittedName>
</protein>
<dbReference type="RefSeq" id="WP_108544008.1">
    <property type="nucleotide sequence ID" value="NZ_PYJM01000001.1"/>
</dbReference>
<gene>
    <name evidence="1" type="ORF">C5U62_06145</name>
</gene>
<dbReference type="AlphaFoldDB" id="A0A2T6GTS1"/>
<proteinExistence type="predicted"/>
<reference evidence="1 2" key="1">
    <citation type="submission" date="2018-03" db="EMBL/GenBank/DDBJ databases">
        <title>Draft genome sequence of the plant growth promoting rhizobacterium Pseudomonas protegens strain BNJ-SS-45 isolated from wheat (Triticum aestivum) rhizosphere.</title>
        <authorList>
            <person name="Bajpai A."/>
            <person name="Shende K."/>
            <person name="Meena N."/>
            <person name="Upadhyayula S.R."/>
            <person name="Suravajhala P."/>
            <person name="Medicherla K.M."/>
            <person name="Johri B.N."/>
        </authorList>
    </citation>
    <scope>NUCLEOTIDE SEQUENCE [LARGE SCALE GENOMIC DNA]</scope>
    <source>
        <strain evidence="1 2">BNJ-SS-45</strain>
    </source>
</reference>
<evidence type="ECO:0000313" key="1">
    <source>
        <dbReference type="EMBL" id="PUA47549.1"/>
    </source>
</evidence>
<dbReference type="Proteomes" id="UP000244178">
    <property type="component" value="Unassembled WGS sequence"/>
</dbReference>
<organism evidence="1 2">
    <name type="scientific">Pseudomonas protegens</name>
    <dbReference type="NCBI Taxonomy" id="380021"/>
    <lineage>
        <taxon>Bacteria</taxon>
        <taxon>Pseudomonadati</taxon>
        <taxon>Pseudomonadota</taxon>
        <taxon>Gammaproteobacteria</taxon>
        <taxon>Pseudomonadales</taxon>
        <taxon>Pseudomonadaceae</taxon>
        <taxon>Pseudomonas</taxon>
    </lineage>
</organism>
<sequence>MPTTLKTCAPLFWSTDLGIDYGAPTLHLRDLLPVVGEEHSAFFQHRDGILIGETLQLIWCPPVADLNGWNEQPSEIALSQLLRVRITGPAPEPPTPRNAIHHGRPRYRFLVLSCQPLPAALRAQPLAQDAWHMPLIENGQGSCLTWEAIDNCSRAEVQGLIYLSTYRRDETYMEMFIEDLGGQLFGLLSVHLGPGGDDYDFGRCLLQGAELRAIRRALAMARPLKDSQPDYLAP</sequence>